<evidence type="ECO:0000313" key="5">
    <source>
        <dbReference type="Proteomes" id="UP000182427"/>
    </source>
</evidence>
<dbReference type="GO" id="GO:0061504">
    <property type="term" value="P:cyclic threonylcarbamoyladenosine biosynthetic process"/>
    <property type="evidence" value="ECO:0007669"/>
    <property type="project" value="TreeGrafter"/>
</dbReference>
<dbReference type="InterPro" id="IPR045886">
    <property type="entry name" value="ThiF/MoeB/HesA"/>
</dbReference>
<proteinExistence type="predicted"/>
<name>A0A1G7GC12_9BACT</name>
<gene>
    <name evidence="4" type="ORF">SAMN05444167_0642</name>
</gene>
<feature type="domain" description="THIF-type NAD/FAD binding fold" evidence="2">
    <location>
        <begin position="334"/>
        <end position="491"/>
    </location>
</feature>
<dbReference type="Pfam" id="PF14461">
    <property type="entry name" value="Prok-E2_B"/>
    <property type="match status" value="1"/>
</dbReference>
<dbReference type="SUPFAM" id="SSF69572">
    <property type="entry name" value="Activating enzymes of the ubiquitin-like proteins"/>
    <property type="match status" value="1"/>
</dbReference>
<dbReference type="Proteomes" id="UP000182427">
    <property type="component" value="Chromosome I"/>
</dbReference>
<dbReference type="InterPro" id="IPR035985">
    <property type="entry name" value="Ubiquitin-activating_enz"/>
</dbReference>
<keyword evidence="4" id="KW-0808">Transferase</keyword>
<dbReference type="InterPro" id="IPR000594">
    <property type="entry name" value="ThiF_NAD_FAD-bd"/>
</dbReference>
<dbReference type="InterPro" id="IPR032701">
    <property type="entry name" value="Prok-E2_B_dom"/>
</dbReference>
<dbReference type="GO" id="GO:0008641">
    <property type="term" value="F:ubiquitin-like modifier activating enzyme activity"/>
    <property type="evidence" value="ECO:0007669"/>
    <property type="project" value="InterPro"/>
</dbReference>
<reference evidence="4 5" key="1">
    <citation type="submission" date="2016-10" db="EMBL/GenBank/DDBJ databases">
        <authorList>
            <person name="de Groot N.N."/>
        </authorList>
    </citation>
    <scope>NUCLEOTIDE SEQUENCE [LARGE SCALE GENOMIC DNA]</scope>
    <source>
        <strain evidence="4 5">GAS232</strain>
    </source>
</reference>
<feature type="compositionally biased region" description="Low complexity" evidence="1">
    <location>
        <begin position="599"/>
        <end position="618"/>
    </location>
</feature>
<evidence type="ECO:0000259" key="3">
    <source>
        <dbReference type="Pfam" id="PF14461"/>
    </source>
</evidence>
<keyword evidence="4" id="KW-0548">Nucleotidyltransferase</keyword>
<dbReference type="RefSeq" id="WP_172838126.1">
    <property type="nucleotide sequence ID" value="NZ_LT629690.1"/>
</dbReference>
<organism evidence="4 5">
    <name type="scientific">Terriglobus roseus</name>
    <dbReference type="NCBI Taxonomy" id="392734"/>
    <lineage>
        <taxon>Bacteria</taxon>
        <taxon>Pseudomonadati</taxon>
        <taxon>Acidobacteriota</taxon>
        <taxon>Terriglobia</taxon>
        <taxon>Terriglobales</taxon>
        <taxon>Acidobacteriaceae</taxon>
        <taxon>Terriglobus</taxon>
    </lineage>
</organism>
<dbReference type="CDD" id="cd01483">
    <property type="entry name" value="E1_enzyme_family"/>
    <property type="match status" value="1"/>
</dbReference>
<protein>
    <submittedName>
        <fullName evidence="4">Molybdopterin or thiamine biosynthesis adenylyltransferase</fullName>
    </submittedName>
</protein>
<dbReference type="Pfam" id="PF00899">
    <property type="entry name" value="ThiF"/>
    <property type="match status" value="1"/>
</dbReference>
<dbReference type="AlphaFoldDB" id="A0A1G7GC12"/>
<accession>A0A1G7GC12</accession>
<dbReference type="EMBL" id="LT629690">
    <property type="protein sequence ID" value="SDE85678.1"/>
    <property type="molecule type" value="Genomic_DNA"/>
</dbReference>
<dbReference type="PANTHER" id="PTHR43267:SF1">
    <property type="entry name" value="TRNA THREONYLCARBAMOYLADENOSINE DEHYDRATASE"/>
    <property type="match status" value="1"/>
</dbReference>
<evidence type="ECO:0000259" key="2">
    <source>
        <dbReference type="Pfam" id="PF00899"/>
    </source>
</evidence>
<dbReference type="PANTHER" id="PTHR43267">
    <property type="entry name" value="TRNA THREONYLCARBAMOYLADENOSINE DEHYDRATASE"/>
    <property type="match status" value="1"/>
</dbReference>
<dbReference type="GO" id="GO:0016779">
    <property type="term" value="F:nucleotidyltransferase activity"/>
    <property type="evidence" value="ECO:0007669"/>
    <property type="project" value="UniProtKB-KW"/>
</dbReference>
<feature type="region of interest" description="Disordered" evidence="1">
    <location>
        <begin position="599"/>
        <end position="624"/>
    </location>
</feature>
<sequence length="624" mass="68779">MPEGIARRMQEEGIAKADAFLTSTWCARRLSKAELNKHAPREPIEGWEFYVQPEENVYRCHVIVDHQFPYSLPKFLLADVPTFPSWPHVEPDGNLCLRRTNRILRPNEPADVLGVLLGQVVDLIRRGELGLNLEDFQAEFYSYWNFSLEDDAASVFSLLNANAPSRFVRIWPGETRSIVGESEAQVLTWQRHRWGNKPQFDKTVPACLLWLPEVLLPNQFPRSASDLVALARMVSNGKELLERFSRLKLSTYYFVLGATGANGPCFAAVSSQPPQTPEIRTFRKHGTLNGFRKGKMPQAVVAARLFSSSVKAQRLRIDRVDANWIHGRGHDPHQPVLALKHVIVIGCGSVGAPIAEQLTKAGVGRIDIIDPEALTAANTGRHPLGAESIGTNKAIGMAGRLQRDHPHATVRGFDLSYQEFIFRHLEILQSASLIISATANWTAENLLNAQRIRGEIDAPLIFTWTEPHACAGHAVLLCAQSPCLQCGMTTEGALKTNVTIWTDSRDGELTEPACGAVFQPYGFIELQATISLASGLAIEALIDPAKRSVHRVSQTTTAFLKSAGGEWNPNWIEGYAERATGGLQTEINWEKNEQCPACSSKSIDESSISESQIGISNSPSALAS</sequence>
<feature type="domain" description="Prokaryotic E2 family B" evidence="3">
    <location>
        <begin position="25"/>
        <end position="147"/>
    </location>
</feature>
<dbReference type="Gene3D" id="3.40.50.720">
    <property type="entry name" value="NAD(P)-binding Rossmann-like Domain"/>
    <property type="match status" value="1"/>
</dbReference>
<keyword evidence="5" id="KW-1185">Reference proteome</keyword>
<evidence type="ECO:0000256" key="1">
    <source>
        <dbReference type="SAM" id="MobiDB-lite"/>
    </source>
</evidence>
<evidence type="ECO:0000313" key="4">
    <source>
        <dbReference type="EMBL" id="SDE85678.1"/>
    </source>
</evidence>
<dbReference type="GO" id="GO:0061503">
    <property type="term" value="F:tRNA threonylcarbamoyladenosine dehydratase"/>
    <property type="evidence" value="ECO:0007669"/>
    <property type="project" value="TreeGrafter"/>
</dbReference>